<gene>
    <name evidence="4" type="ORF">GOEFS_004_00530</name>
</gene>
<dbReference type="PROSITE" id="PS50977">
    <property type="entry name" value="HTH_TETR_2"/>
    <property type="match status" value="1"/>
</dbReference>
<dbReference type="SUPFAM" id="SSF46689">
    <property type="entry name" value="Homeodomain-like"/>
    <property type="match status" value="1"/>
</dbReference>
<keyword evidence="1 2" id="KW-0238">DNA-binding</keyword>
<dbReference type="OrthoDB" id="6077212at2"/>
<evidence type="ECO:0000259" key="3">
    <source>
        <dbReference type="PROSITE" id="PS50977"/>
    </source>
</evidence>
<proteinExistence type="predicted"/>
<dbReference type="Proteomes" id="UP000035034">
    <property type="component" value="Unassembled WGS sequence"/>
</dbReference>
<dbReference type="eggNOG" id="COG1309">
    <property type="taxonomic scope" value="Bacteria"/>
</dbReference>
<sequence>MAPSNTPEAGHPSAFFDDLLRRVPELMAWFDEADETTLRIVAAAKAQIEAVGWRRTTIDDIATRARMGRATIYRKFPTKSDILDGVLAGEVRNYYRARASLTYEGTIEQRIATTAVFTVQRIRDNAMLNRMIEAEPETILPALTRDAGPLFELVAELSIPRWRHEIDDGAPLSPERLQHYRTVAELHTRITLSFLLTRTTNIALDTQEQVEAFATAYLAPLLLRDDWKSS</sequence>
<comment type="caution">
    <text evidence="4">The sequence shown here is derived from an EMBL/GenBank/DDBJ whole genome shotgun (WGS) entry which is preliminary data.</text>
</comment>
<dbReference type="InterPro" id="IPR001647">
    <property type="entry name" value="HTH_TetR"/>
</dbReference>
<evidence type="ECO:0000256" key="1">
    <source>
        <dbReference type="ARBA" id="ARBA00023125"/>
    </source>
</evidence>
<accession>H0QUN7</accession>
<dbReference type="InterPro" id="IPR050109">
    <property type="entry name" value="HTH-type_TetR-like_transc_reg"/>
</dbReference>
<dbReference type="GO" id="GO:0000976">
    <property type="term" value="F:transcription cis-regulatory region binding"/>
    <property type="evidence" value="ECO:0007669"/>
    <property type="project" value="TreeGrafter"/>
</dbReference>
<dbReference type="RefSeq" id="WP_007315876.1">
    <property type="nucleotide sequence ID" value="NZ_BAEH01000004.1"/>
</dbReference>
<evidence type="ECO:0000313" key="4">
    <source>
        <dbReference type="EMBL" id="GAB16538.1"/>
    </source>
</evidence>
<dbReference type="InterPro" id="IPR009057">
    <property type="entry name" value="Homeodomain-like_sf"/>
</dbReference>
<reference evidence="4 5" key="1">
    <citation type="submission" date="2011-12" db="EMBL/GenBank/DDBJ databases">
        <title>Whole genome shotgun sequence of Gordonia effusa NBRC 100432.</title>
        <authorList>
            <person name="Yoshida I."/>
            <person name="Takarada H."/>
            <person name="Hosoyama A."/>
            <person name="Tsuchikane K."/>
            <person name="Katsumata H."/>
            <person name="Yamazaki S."/>
            <person name="Fujita N."/>
        </authorList>
    </citation>
    <scope>NUCLEOTIDE SEQUENCE [LARGE SCALE GENOMIC DNA]</scope>
    <source>
        <strain evidence="4 5">NBRC 100432</strain>
    </source>
</reference>
<dbReference type="STRING" id="1077974.GOEFS_004_00530"/>
<dbReference type="Gene3D" id="1.10.357.10">
    <property type="entry name" value="Tetracycline Repressor, domain 2"/>
    <property type="match status" value="1"/>
</dbReference>
<organism evidence="4 5">
    <name type="scientific">Gordonia effusa NBRC 100432</name>
    <dbReference type="NCBI Taxonomy" id="1077974"/>
    <lineage>
        <taxon>Bacteria</taxon>
        <taxon>Bacillati</taxon>
        <taxon>Actinomycetota</taxon>
        <taxon>Actinomycetes</taxon>
        <taxon>Mycobacteriales</taxon>
        <taxon>Gordoniaceae</taxon>
        <taxon>Gordonia</taxon>
    </lineage>
</organism>
<evidence type="ECO:0000256" key="2">
    <source>
        <dbReference type="PROSITE-ProRule" id="PRU00335"/>
    </source>
</evidence>
<feature type="domain" description="HTH tetR-type" evidence="3">
    <location>
        <begin position="34"/>
        <end position="94"/>
    </location>
</feature>
<feature type="DNA-binding region" description="H-T-H motif" evidence="2">
    <location>
        <begin position="57"/>
        <end position="76"/>
    </location>
</feature>
<dbReference type="EMBL" id="BAEH01000004">
    <property type="protein sequence ID" value="GAB16538.1"/>
    <property type="molecule type" value="Genomic_DNA"/>
</dbReference>
<protein>
    <submittedName>
        <fullName evidence="4">Putative TetR family transcriptional regulator</fullName>
    </submittedName>
</protein>
<name>H0QUN7_9ACTN</name>
<dbReference type="AlphaFoldDB" id="H0QUN7"/>
<dbReference type="PANTHER" id="PTHR30055">
    <property type="entry name" value="HTH-TYPE TRANSCRIPTIONAL REGULATOR RUTR"/>
    <property type="match status" value="1"/>
</dbReference>
<evidence type="ECO:0000313" key="5">
    <source>
        <dbReference type="Proteomes" id="UP000035034"/>
    </source>
</evidence>
<dbReference type="Pfam" id="PF00440">
    <property type="entry name" value="TetR_N"/>
    <property type="match status" value="1"/>
</dbReference>
<keyword evidence="5" id="KW-1185">Reference proteome</keyword>
<dbReference type="PANTHER" id="PTHR30055:SF153">
    <property type="entry name" value="HTH-TYPE TRANSCRIPTIONAL REPRESSOR RV3405C"/>
    <property type="match status" value="1"/>
</dbReference>
<dbReference type="GO" id="GO:0003700">
    <property type="term" value="F:DNA-binding transcription factor activity"/>
    <property type="evidence" value="ECO:0007669"/>
    <property type="project" value="TreeGrafter"/>
</dbReference>